<proteinExistence type="predicted"/>
<gene>
    <name evidence="3" type="ORF">NN4_53550</name>
</gene>
<keyword evidence="2" id="KW-0472">Membrane</keyword>
<dbReference type="EMBL" id="BJXA01000042">
    <property type="protein sequence ID" value="GEM40836.1"/>
    <property type="molecule type" value="Genomic_DNA"/>
</dbReference>
<dbReference type="Proteomes" id="UP000321424">
    <property type="component" value="Unassembled WGS sequence"/>
</dbReference>
<protein>
    <submittedName>
        <fullName evidence="3">Uncharacterized protein</fullName>
    </submittedName>
</protein>
<evidence type="ECO:0000313" key="4">
    <source>
        <dbReference type="Proteomes" id="UP000321424"/>
    </source>
</evidence>
<dbReference type="AlphaFoldDB" id="A0A511MLN8"/>
<feature type="transmembrane region" description="Helical" evidence="2">
    <location>
        <begin position="6"/>
        <end position="29"/>
    </location>
</feature>
<keyword evidence="4" id="KW-1185">Reference proteome</keyword>
<accession>A0A511MLN8</accession>
<feature type="region of interest" description="Disordered" evidence="1">
    <location>
        <begin position="50"/>
        <end position="72"/>
    </location>
</feature>
<evidence type="ECO:0000313" key="3">
    <source>
        <dbReference type="EMBL" id="GEM40836.1"/>
    </source>
</evidence>
<sequence length="72" mass="8010">MDWATVALGVGMPVTVAAVTRCCMFFYALHGTDPKDRPAIIRALGRMHQDARSELRPIRRRDTDKPELPSGS</sequence>
<reference evidence="3 4" key="1">
    <citation type="submission" date="2019-07" db="EMBL/GenBank/DDBJ databases">
        <title>Whole genome shotgun sequence of Nocardia ninae NBRC 108245.</title>
        <authorList>
            <person name="Hosoyama A."/>
            <person name="Uohara A."/>
            <person name="Ohji S."/>
            <person name="Ichikawa N."/>
        </authorList>
    </citation>
    <scope>NUCLEOTIDE SEQUENCE [LARGE SCALE GENOMIC DNA]</scope>
    <source>
        <strain evidence="3 4">NBRC 108245</strain>
    </source>
</reference>
<comment type="caution">
    <text evidence="3">The sequence shown here is derived from an EMBL/GenBank/DDBJ whole genome shotgun (WGS) entry which is preliminary data.</text>
</comment>
<evidence type="ECO:0000256" key="2">
    <source>
        <dbReference type="SAM" id="Phobius"/>
    </source>
</evidence>
<keyword evidence="2" id="KW-1133">Transmembrane helix</keyword>
<organism evidence="3 4">
    <name type="scientific">Nocardia ninae NBRC 108245</name>
    <dbReference type="NCBI Taxonomy" id="1210091"/>
    <lineage>
        <taxon>Bacteria</taxon>
        <taxon>Bacillati</taxon>
        <taxon>Actinomycetota</taxon>
        <taxon>Actinomycetes</taxon>
        <taxon>Mycobacteriales</taxon>
        <taxon>Nocardiaceae</taxon>
        <taxon>Nocardia</taxon>
    </lineage>
</organism>
<evidence type="ECO:0000256" key="1">
    <source>
        <dbReference type="SAM" id="MobiDB-lite"/>
    </source>
</evidence>
<keyword evidence="2" id="KW-0812">Transmembrane</keyword>
<name>A0A511MLN8_9NOCA</name>